<comment type="caution">
    <text evidence="2">The sequence shown here is derived from an EMBL/GenBank/DDBJ whole genome shotgun (WGS) entry which is preliminary data.</text>
</comment>
<dbReference type="PANTHER" id="PTHR46732:SF8">
    <property type="entry name" value="ATP-DEPENDENT PROTEASE LA (LON) DOMAIN PROTEIN"/>
    <property type="match status" value="1"/>
</dbReference>
<organism evidence="2 3">
    <name type="scientific">Limnobacter parvus</name>
    <dbReference type="NCBI Taxonomy" id="2939690"/>
    <lineage>
        <taxon>Bacteria</taxon>
        <taxon>Pseudomonadati</taxon>
        <taxon>Pseudomonadota</taxon>
        <taxon>Betaproteobacteria</taxon>
        <taxon>Burkholderiales</taxon>
        <taxon>Burkholderiaceae</taxon>
        <taxon>Limnobacter</taxon>
    </lineage>
</organism>
<dbReference type="PANTHER" id="PTHR46732">
    <property type="entry name" value="ATP-DEPENDENT PROTEASE LA (LON) DOMAIN PROTEIN"/>
    <property type="match status" value="1"/>
</dbReference>
<dbReference type="Gene3D" id="2.30.130.40">
    <property type="entry name" value="LON domain-like"/>
    <property type="match status" value="1"/>
</dbReference>
<evidence type="ECO:0000313" key="2">
    <source>
        <dbReference type="EMBL" id="MCR2746760.1"/>
    </source>
</evidence>
<keyword evidence="3" id="KW-1185">Reference proteome</keyword>
<proteinExistence type="predicted"/>
<evidence type="ECO:0000313" key="3">
    <source>
        <dbReference type="Proteomes" id="UP001165267"/>
    </source>
</evidence>
<dbReference type="EMBL" id="JANKHG010000017">
    <property type="protein sequence ID" value="MCR2746760.1"/>
    <property type="molecule type" value="Genomic_DNA"/>
</dbReference>
<sequence length="209" mass="23727">MMSQAATPLFPLATVLYPQGVLNLQIFEVRYLDMMKKCLRDNTSFGVVSLIDGNEVRRPDEQIQLAKIGTLIKIEHHEFVTPTLIEVSTIGTQRFKMDTARQEKNGLWMAEIQPMPADSVVEIPNYLQGSANALAKLINTIDEQGISEEQLPFRKPFKLMDCGWVANRWCELLPLDKPTKLQLLALDNPLLRLELIDDILQEQGLVKPQ</sequence>
<dbReference type="Gene3D" id="1.10.4060.10">
    <property type="entry name" value="BPP1347 like domain"/>
    <property type="match status" value="1"/>
</dbReference>
<dbReference type="SUPFAM" id="SSF88697">
    <property type="entry name" value="PUA domain-like"/>
    <property type="match status" value="1"/>
</dbReference>
<dbReference type="InterPro" id="IPR003111">
    <property type="entry name" value="Lon_prtase_N"/>
</dbReference>
<dbReference type="Proteomes" id="UP001165267">
    <property type="component" value="Unassembled WGS sequence"/>
</dbReference>
<dbReference type="InterPro" id="IPR046336">
    <property type="entry name" value="Lon_prtase_N_sf"/>
</dbReference>
<dbReference type="Pfam" id="PF02190">
    <property type="entry name" value="LON_substr_bdg"/>
    <property type="match status" value="1"/>
</dbReference>
<protein>
    <submittedName>
        <fullName evidence="2">LON peptidase substrate-binding domain-containing protein</fullName>
    </submittedName>
</protein>
<feature type="domain" description="Lon N-terminal" evidence="1">
    <location>
        <begin position="4"/>
        <end position="204"/>
    </location>
</feature>
<name>A0ABT1XHK3_9BURK</name>
<gene>
    <name evidence="2" type="ORF">NSP04_08870</name>
</gene>
<evidence type="ECO:0000259" key="1">
    <source>
        <dbReference type="PROSITE" id="PS51787"/>
    </source>
</evidence>
<dbReference type="SMART" id="SM00464">
    <property type="entry name" value="LON"/>
    <property type="match status" value="1"/>
</dbReference>
<dbReference type="PROSITE" id="PS51787">
    <property type="entry name" value="LON_N"/>
    <property type="match status" value="1"/>
</dbReference>
<accession>A0ABT1XHK3</accession>
<dbReference type="InterPro" id="IPR015947">
    <property type="entry name" value="PUA-like_sf"/>
</dbReference>
<dbReference type="RefSeq" id="WP_257511974.1">
    <property type="nucleotide sequence ID" value="NZ_JANKHG010000017.1"/>
</dbReference>
<reference evidence="2" key="1">
    <citation type="submission" date="2022-07" db="EMBL/GenBank/DDBJ databases">
        <authorList>
            <person name="Xamxidin M."/>
        </authorList>
    </citation>
    <scope>NUCLEOTIDE SEQUENCE</scope>
    <source>
        <strain evidence="2">YS8-69</strain>
    </source>
</reference>